<feature type="transmembrane region" description="Helical" evidence="7">
    <location>
        <begin position="529"/>
        <end position="551"/>
    </location>
</feature>
<evidence type="ECO:0000256" key="7">
    <source>
        <dbReference type="SAM" id="Phobius"/>
    </source>
</evidence>
<dbReference type="InterPro" id="IPR001279">
    <property type="entry name" value="Metallo-B-lactamas"/>
</dbReference>
<evidence type="ECO:0000256" key="1">
    <source>
        <dbReference type="ARBA" id="ARBA00004651"/>
    </source>
</evidence>
<dbReference type="CDD" id="cd07731">
    <property type="entry name" value="ComA-like_MBL-fold"/>
    <property type="match status" value="1"/>
</dbReference>
<evidence type="ECO:0000256" key="5">
    <source>
        <dbReference type="ARBA" id="ARBA00023136"/>
    </source>
</evidence>
<gene>
    <name evidence="10" type="ORF">J2S64_000294</name>
</gene>
<name>A0ABU2BDA3_9MICC</name>
<keyword evidence="4 7" id="KW-1133">Transmembrane helix</keyword>
<feature type="region of interest" description="Disordered" evidence="6">
    <location>
        <begin position="806"/>
        <end position="825"/>
    </location>
</feature>
<feature type="transmembrane region" description="Helical" evidence="7">
    <location>
        <begin position="77"/>
        <end position="99"/>
    </location>
</feature>
<protein>
    <submittedName>
        <fullName evidence="10">Competence protein ComEC</fullName>
    </submittedName>
</protein>
<reference evidence="10 11" key="1">
    <citation type="submission" date="2023-07" db="EMBL/GenBank/DDBJ databases">
        <title>Sequencing the genomes of 1000 actinobacteria strains.</title>
        <authorList>
            <person name="Klenk H.-P."/>
        </authorList>
    </citation>
    <scope>NUCLEOTIDE SEQUENCE [LARGE SCALE GENOMIC DNA]</scope>
    <source>
        <strain evidence="10 11">DSM 20167</strain>
    </source>
</reference>
<keyword evidence="3 7" id="KW-0812">Transmembrane</keyword>
<feature type="transmembrane region" description="Helical" evidence="7">
    <location>
        <begin position="435"/>
        <end position="458"/>
    </location>
</feature>
<feature type="transmembrane region" description="Helical" evidence="7">
    <location>
        <begin position="47"/>
        <end position="65"/>
    </location>
</feature>
<feature type="transmembrane region" description="Helical" evidence="7">
    <location>
        <begin position="303"/>
        <end position="320"/>
    </location>
</feature>
<feature type="transmembrane region" description="Helical" evidence="7">
    <location>
        <begin position="465"/>
        <end position="485"/>
    </location>
</feature>
<dbReference type="InterPro" id="IPR036866">
    <property type="entry name" value="RibonucZ/Hydroxyglut_hydro"/>
</dbReference>
<evidence type="ECO:0000259" key="9">
    <source>
        <dbReference type="Pfam" id="PF03772"/>
    </source>
</evidence>
<evidence type="ECO:0000256" key="2">
    <source>
        <dbReference type="ARBA" id="ARBA00022475"/>
    </source>
</evidence>
<evidence type="ECO:0000259" key="8">
    <source>
        <dbReference type="Pfam" id="PF00753"/>
    </source>
</evidence>
<sequence length="825" mass="84980">MHAALSRRSKGESDLEPGRVDLRGCWALAGAWVAALGGVQLGQLHQVFWAVGLWLVAGAGLLALLRPRHGRLGPAATPSFAAPALGCAAAALVFTQLFLSGAGTNPDSLEQAARAGTPVRIQLSFTEAPRASLQTDKFSEDARPHRQFTVAARALVVAGNGSWRISGVPVRLSYPESRAPDIPLAGGSTVEVLATVSNSEPGDRQRFWLNASADLLPLGKSTAPGVFQGMRERFVGASDALPQPARALLPGMVFGDRSGADEELSEAMKVAGLSHLSAVSGANCAMVLGFVISVGRLLGLGRLPTLGLGLAALLGFVFLVGYEPSVLRAAVMGTIAAVGLHASRGRNAMAALTLAVVVLLAIDPWLAGEPAFQLSVLATAGIVIIGRPMAARLNRWVPSIVSDGTAIALASQIACLPVLVALSPAFSLYSVPANLLVSPFISLITVAGTLAVVVLMVFPLAGMALVWLAGMPTMVVGLVGTWIAALPGALRPWPVGVAGVLLAWGIVLGTLLALGHVHPAAGSWQSRMGLAAQGVVTGLLLGLLLPVTALVPAPAVDWMVVSCDVGQGDGLLINAGDAGAVVVDTGKTAEDIAACLKHMRVTRVAALFITHRHADHDGGIAGVGDRRPVDKIYYSAADDPADPPHLTDSRGSLVTASQLGSGATGAAGPVVWKVLGPIPDGVFTGENDASLVVRFEIEADGLQRRISILATGDMEDEAMDQLIDKGLIGHADILKVSHHGAENGGVRTAPTVRPALALISVGADNTYGHPSDEALQALEENHVAVFRTDLRGTIIVGWDGKSLRVSSLGPTAERTSTRGPSKGGE</sequence>
<comment type="caution">
    <text evidence="10">The sequence shown here is derived from an EMBL/GenBank/DDBJ whole genome shotgun (WGS) entry which is preliminary data.</text>
</comment>
<dbReference type="Pfam" id="PF03772">
    <property type="entry name" value="Competence"/>
    <property type="match status" value="1"/>
</dbReference>
<keyword evidence="5 7" id="KW-0472">Membrane</keyword>
<dbReference type="Gene3D" id="3.60.15.10">
    <property type="entry name" value="Ribonuclease Z/Hydroxyacylglutathione hydrolase-like"/>
    <property type="match status" value="1"/>
</dbReference>
<keyword evidence="11" id="KW-1185">Reference proteome</keyword>
<feature type="transmembrane region" description="Helical" evidence="7">
    <location>
        <begin position="349"/>
        <end position="366"/>
    </location>
</feature>
<dbReference type="InterPro" id="IPR004477">
    <property type="entry name" value="ComEC_N"/>
</dbReference>
<feature type="domain" description="ComEC/Rec2-related protein" evidence="9">
    <location>
        <begin position="252"/>
        <end position="514"/>
    </location>
</feature>
<evidence type="ECO:0000313" key="11">
    <source>
        <dbReference type="Proteomes" id="UP001183817"/>
    </source>
</evidence>
<organism evidence="10 11">
    <name type="scientific">Paeniglutamicibacter sulfureus</name>
    <dbReference type="NCBI Taxonomy" id="43666"/>
    <lineage>
        <taxon>Bacteria</taxon>
        <taxon>Bacillati</taxon>
        <taxon>Actinomycetota</taxon>
        <taxon>Actinomycetes</taxon>
        <taxon>Micrococcales</taxon>
        <taxon>Micrococcaceae</taxon>
        <taxon>Paeniglutamicibacter</taxon>
    </lineage>
</organism>
<dbReference type="InterPro" id="IPR035681">
    <property type="entry name" value="ComA-like_MBL"/>
</dbReference>
<feature type="transmembrane region" description="Helical" evidence="7">
    <location>
        <begin position="272"/>
        <end position="291"/>
    </location>
</feature>
<dbReference type="EMBL" id="JAVDYI010000001">
    <property type="protein sequence ID" value="MDR7356603.1"/>
    <property type="molecule type" value="Genomic_DNA"/>
</dbReference>
<dbReference type="RefSeq" id="WP_310287501.1">
    <property type="nucleotide sequence ID" value="NZ_BAAAWO010000001.1"/>
</dbReference>
<dbReference type="PANTHER" id="PTHR30619">
    <property type="entry name" value="DNA INTERNALIZATION/COMPETENCE PROTEIN COMEC/REC2"/>
    <property type="match status" value="1"/>
</dbReference>
<proteinExistence type="predicted"/>
<dbReference type="Pfam" id="PF00753">
    <property type="entry name" value="Lactamase_B"/>
    <property type="match status" value="1"/>
</dbReference>
<dbReference type="Proteomes" id="UP001183817">
    <property type="component" value="Unassembled WGS sequence"/>
</dbReference>
<evidence type="ECO:0000256" key="6">
    <source>
        <dbReference type="SAM" id="MobiDB-lite"/>
    </source>
</evidence>
<dbReference type="PANTHER" id="PTHR30619:SF1">
    <property type="entry name" value="RECOMBINATION PROTEIN 2"/>
    <property type="match status" value="1"/>
</dbReference>
<evidence type="ECO:0000313" key="10">
    <source>
        <dbReference type="EMBL" id="MDR7356603.1"/>
    </source>
</evidence>
<feature type="transmembrane region" description="Helical" evidence="7">
    <location>
        <begin position="497"/>
        <end position="517"/>
    </location>
</feature>
<dbReference type="NCBIfam" id="TIGR00360">
    <property type="entry name" value="ComEC_N-term"/>
    <property type="match status" value="1"/>
</dbReference>
<accession>A0ABU2BDA3</accession>
<feature type="transmembrane region" description="Helical" evidence="7">
    <location>
        <begin position="372"/>
        <end position="393"/>
    </location>
</feature>
<feature type="domain" description="Metallo-beta-lactamase" evidence="8">
    <location>
        <begin position="565"/>
        <end position="653"/>
    </location>
</feature>
<comment type="subcellular location">
    <subcellularLocation>
        <location evidence="1">Cell membrane</location>
        <topology evidence="1">Multi-pass membrane protein</topology>
    </subcellularLocation>
</comment>
<evidence type="ECO:0000256" key="4">
    <source>
        <dbReference type="ARBA" id="ARBA00022989"/>
    </source>
</evidence>
<feature type="transmembrane region" description="Helical" evidence="7">
    <location>
        <begin position="405"/>
        <end position="429"/>
    </location>
</feature>
<dbReference type="InterPro" id="IPR052159">
    <property type="entry name" value="Competence_DNA_uptake"/>
</dbReference>
<keyword evidence="2" id="KW-1003">Cell membrane</keyword>
<evidence type="ECO:0000256" key="3">
    <source>
        <dbReference type="ARBA" id="ARBA00022692"/>
    </source>
</evidence>
<dbReference type="SUPFAM" id="SSF56281">
    <property type="entry name" value="Metallo-hydrolase/oxidoreductase"/>
    <property type="match status" value="1"/>
</dbReference>
<feature type="compositionally biased region" description="Polar residues" evidence="6">
    <location>
        <begin position="806"/>
        <end position="819"/>
    </location>
</feature>